<evidence type="ECO:0000313" key="2">
    <source>
        <dbReference type="Proteomes" id="UP000030355"/>
    </source>
</evidence>
<dbReference type="eggNOG" id="COG0727">
    <property type="taxonomic scope" value="Bacteria"/>
</dbReference>
<dbReference type="PANTHER" id="PTHR36791">
    <property type="entry name" value="OS03G0363400 PROTEIN"/>
    <property type="match status" value="1"/>
</dbReference>
<accession>A0A0A2AB80</accession>
<name>A0A0A2AB80_PROMR</name>
<comment type="caution">
    <text evidence="1">The sequence shown here is derived from an EMBL/GenBank/DDBJ whole genome shotgun (WGS) entry which is preliminary data.</text>
</comment>
<protein>
    <submittedName>
        <fullName evidence="1">Putative Fe-S-cluster oxidoreductase</fullName>
    </submittedName>
</protein>
<dbReference type="OrthoDB" id="486823at2"/>
<gene>
    <name evidence="1" type="ORF">EU95_0135</name>
</gene>
<dbReference type="AlphaFoldDB" id="A0A0A2AB80"/>
<organism evidence="1 2">
    <name type="scientific">Prochlorococcus marinus str. MIT 9201</name>
    <dbReference type="NCBI Taxonomy" id="93057"/>
    <lineage>
        <taxon>Bacteria</taxon>
        <taxon>Bacillati</taxon>
        <taxon>Cyanobacteriota</taxon>
        <taxon>Cyanophyceae</taxon>
        <taxon>Synechococcales</taxon>
        <taxon>Prochlorococcaceae</taxon>
        <taxon>Prochlorococcus</taxon>
    </lineage>
</organism>
<dbReference type="InterPro" id="IPR005358">
    <property type="entry name" value="Puta_zinc/iron-chelating_dom"/>
</dbReference>
<evidence type="ECO:0000313" key="1">
    <source>
        <dbReference type="EMBL" id="KGF97668.1"/>
    </source>
</evidence>
<dbReference type="STRING" id="93057.EU95_0135"/>
<dbReference type="Proteomes" id="UP000030355">
    <property type="component" value="Unassembled WGS sequence"/>
</dbReference>
<dbReference type="EMBL" id="JNAL01000005">
    <property type="protein sequence ID" value="KGF97668.1"/>
    <property type="molecule type" value="Genomic_DNA"/>
</dbReference>
<dbReference type="RefSeq" id="WP_032521385.1">
    <property type="nucleotide sequence ID" value="NZ_CP138977.1"/>
</dbReference>
<dbReference type="PANTHER" id="PTHR36791:SF2">
    <property type="entry name" value="OS03G0363400 PROTEIN"/>
    <property type="match status" value="1"/>
</dbReference>
<reference evidence="2" key="1">
    <citation type="journal article" date="2014" name="Sci. Data">
        <title>Genomes of diverse isolates of the marine cyanobacterium Prochlorococcus.</title>
        <authorList>
            <person name="Biller S."/>
            <person name="Berube P."/>
            <person name="Thompson J."/>
            <person name="Kelly L."/>
            <person name="Roggensack S."/>
            <person name="Awad L."/>
            <person name="Roache-Johnson K."/>
            <person name="Ding H."/>
            <person name="Giovannoni S.J."/>
            <person name="Moore L.R."/>
            <person name="Chisholm S.W."/>
        </authorList>
    </citation>
    <scope>NUCLEOTIDE SEQUENCE [LARGE SCALE GENOMIC DNA]</scope>
    <source>
        <strain evidence="2">MIT 9201</strain>
    </source>
</reference>
<sequence>MKSWTCIENCGACCKFDLNERSDLADKLNKEDIALINSMTAKDGWCKNLDREKKKCLIYETRPHFCRVSEFSTAFKGYLKSGDKFLIDCCKQHISSNYGYKSKEMKNFRIAISGK</sequence>
<dbReference type="Pfam" id="PF03692">
    <property type="entry name" value="CxxCxxCC"/>
    <property type="match status" value="1"/>
</dbReference>
<proteinExistence type="predicted"/>